<evidence type="ECO:0000313" key="2">
    <source>
        <dbReference type="Proteomes" id="UP001234178"/>
    </source>
</evidence>
<name>A0ABR0ADX9_9CRUS</name>
<dbReference type="EMBL" id="JAOYFB010000037">
    <property type="protein sequence ID" value="KAK4023325.1"/>
    <property type="molecule type" value="Genomic_DNA"/>
</dbReference>
<reference evidence="1 2" key="1">
    <citation type="journal article" date="2023" name="Nucleic Acids Res.">
        <title>The hologenome of Daphnia magna reveals possible DNA methylation and microbiome-mediated evolution of the host genome.</title>
        <authorList>
            <person name="Chaturvedi A."/>
            <person name="Li X."/>
            <person name="Dhandapani V."/>
            <person name="Marshall H."/>
            <person name="Kissane S."/>
            <person name="Cuenca-Cambronero M."/>
            <person name="Asole G."/>
            <person name="Calvet F."/>
            <person name="Ruiz-Romero M."/>
            <person name="Marangio P."/>
            <person name="Guigo R."/>
            <person name="Rago D."/>
            <person name="Mirbahai L."/>
            <person name="Eastwood N."/>
            <person name="Colbourne J.K."/>
            <person name="Zhou J."/>
            <person name="Mallon E."/>
            <person name="Orsini L."/>
        </authorList>
    </citation>
    <scope>NUCLEOTIDE SEQUENCE [LARGE SCALE GENOMIC DNA]</scope>
    <source>
        <strain evidence="1">LRV0_1</strain>
    </source>
</reference>
<keyword evidence="2" id="KW-1185">Reference proteome</keyword>
<organism evidence="1 2">
    <name type="scientific">Daphnia magna</name>
    <dbReference type="NCBI Taxonomy" id="35525"/>
    <lineage>
        <taxon>Eukaryota</taxon>
        <taxon>Metazoa</taxon>
        <taxon>Ecdysozoa</taxon>
        <taxon>Arthropoda</taxon>
        <taxon>Crustacea</taxon>
        <taxon>Branchiopoda</taxon>
        <taxon>Diplostraca</taxon>
        <taxon>Cladocera</taxon>
        <taxon>Anomopoda</taxon>
        <taxon>Daphniidae</taxon>
        <taxon>Daphnia</taxon>
    </lineage>
</organism>
<dbReference type="Proteomes" id="UP001234178">
    <property type="component" value="Unassembled WGS sequence"/>
</dbReference>
<gene>
    <name evidence="1" type="ORF">OUZ56_008742</name>
</gene>
<evidence type="ECO:0000313" key="1">
    <source>
        <dbReference type="EMBL" id="KAK4023325.1"/>
    </source>
</evidence>
<comment type="caution">
    <text evidence="1">The sequence shown here is derived from an EMBL/GenBank/DDBJ whole genome shotgun (WGS) entry which is preliminary data.</text>
</comment>
<proteinExistence type="predicted"/>
<sequence length="93" mass="10551">MDFILKNKKGLRRLQRAKRAAERQGIDLQLANLPLLPLSIRILGVRIADKTRQCWTRASNSWHRSSLGQDLAIPFAADAKFFVPLGKDNININ</sequence>
<accession>A0ABR0ADX9</accession>
<protein>
    <submittedName>
        <fullName evidence="1">Uncharacterized protein</fullName>
    </submittedName>
</protein>